<feature type="domain" description="Disease resistance R13L4/SHOC-2-like LRR" evidence="2">
    <location>
        <begin position="117"/>
        <end position="223"/>
    </location>
</feature>
<dbReference type="InterPro" id="IPR056789">
    <property type="entry name" value="LRR_R13L1-DRL21"/>
</dbReference>
<keyword evidence="5" id="KW-1185">Reference proteome</keyword>
<dbReference type="Pfam" id="PF23598">
    <property type="entry name" value="LRR_14"/>
    <property type="match status" value="2"/>
</dbReference>
<dbReference type="STRING" id="65489.A0A0D3HJI0"/>
<dbReference type="InterPro" id="IPR032675">
    <property type="entry name" value="LRR_dom_sf"/>
</dbReference>
<name>A0A0D3HJI0_9ORYZ</name>
<reference evidence="4" key="1">
    <citation type="journal article" date="2009" name="Rice">
        <title>De Novo Next Generation Sequencing of Plant Genomes.</title>
        <authorList>
            <person name="Rounsley S."/>
            <person name="Marri P.R."/>
            <person name="Yu Y."/>
            <person name="He R."/>
            <person name="Sisneros N."/>
            <person name="Goicoechea J.L."/>
            <person name="Lee S.J."/>
            <person name="Angelova A."/>
            <person name="Kudrna D."/>
            <person name="Luo M."/>
            <person name="Affourtit J."/>
            <person name="Desany B."/>
            <person name="Knight J."/>
            <person name="Niazi F."/>
            <person name="Egholm M."/>
            <person name="Wing R.A."/>
        </authorList>
    </citation>
    <scope>NUCLEOTIDE SEQUENCE [LARGE SCALE GENOMIC DNA]</scope>
    <source>
        <strain evidence="4">cv. IRGC 105608</strain>
    </source>
</reference>
<evidence type="ECO:0000313" key="5">
    <source>
        <dbReference type="Proteomes" id="UP000026960"/>
    </source>
</evidence>
<reference evidence="4" key="2">
    <citation type="submission" date="2015-03" db="UniProtKB">
        <authorList>
            <consortium name="EnsemblPlants"/>
        </authorList>
    </citation>
    <scope>IDENTIFICATION</scope>
</reference>
<dbReference type="eggNOG" id="ENOG502S56P">
    <property type="taxonomic scope" value="Eukaryota"/>
</dbReference>
<dbReference type="EnsemblPlants" id="OBART11G06410.1">
    <property type="protein sequence ID" value="OBART11G06410.1"/>
    <property type="gene ID" value="OBART11G06410"/>
</dbReference>
<dbReference type="Pfam" id="PF25019">
    <property type="entry name" value="LRR_R13L1-DRL21"/>
    <property type="match status" value="1"/>
</dbReference>
<evidence type="ECO:0000259" key="3">
    <source>
        <dbReference type="Pfam" id="PF25019"/>
    </source>
</evidence>
<evidence type="ECO:0000256" key="1">
    <source>
        <dbReference type="ARBA" id="ARBA00022737"/>
    </source>
</evidence>
<dbReference type="AlphaFoldDB" id="A0A0D3HJI0"/>
<proteinExistence type="predicted"/>
<dbReference type="PANTHER" id="PTHR47186:SF3">
    <property type="entry name" value="OS09G0267800 PROTEIN"/>
    <property type="match status" value="1"/>
</dbReference>
<organism evidence="4">
    <name type="scientific">Oryza barthii</name>
    <dbReference type="NCBI Taxonomy" id="65489"/>
    <lineage>
        <taxon>Eukaryota</taxon>
        <taxon>Viridiplantae</taxon>
        <taxon>Streptophyta</taxon>
        <taxon>Embryophyta</taxon>
        <taxon>Tracheophyta</taxon>
        <taxon>Spermatophyta</taxon>
        <taxon>Magnoliopsida</taxon>
        <taxon>Liliopsida</taxon>
        <taxon>Poales</taxon>
        <taxon>Poaceae</taxon>
        <taxon>BOP clade</taxon>
        <taxon>Oryzoideae</taxon>
        <taxon>Oryzeae</taxon>
        <taxon>Oryzinae</taxon>
        <taxon>Oryza</taxon>
    </lineage>
</organism>
<dbReference type="Pfam" id="PF00560">
    <property type="entry name" value="LRR_1"/>
    <property type="match status" value="2"/>
</dbReference>
<dbReference type="HOGENOM" id="CLU_000837_15_0_1"/>
<evidence type="ECO:0000313" key="4">
    <source>
        <dbReference type="EnsemblPlants" id="OBART11G06410.1"/>
    </source>
</evidence>
<dbReference type="Proteomes" id="UP000026960">
    <property type="component" value="Chromosome 11"/>
</dbReference>
<dbReference type="InterPro" id="IPR055414">
    <property type="entry name" value="LRR_R13L4/SHOC2-like"/>
</dbReference>
<feature type="domain" description="Disease resistance R13L4/SHOC-2-like LRR" evidence="2">
    <location>
        <begin position="231"/>
        <end position="354"/>
    </location>
</feature>
<dbReference type="Gene3D" id="3.80.10.10">
    <property type="entry name" value="Ribonuclease Inhibitor"/>
    <property type="match status" value="4"/>
</dbReference>
<feature type="domain" description="R13L1/DRL21-like LRR repeat region" evidence="3">
    <location>
        <begin position="483"/>
        <end position="608"/>
    </location>
</feature>
<dbReference type="SUPFAM" id="SSF52058">
    <property type="entry name" value="L domain-like"/>
    <property type="match status" value="2"/>
</dbReference>
<protein>
    <submittedName>
        <fullName evidence="4">Uncharacterized protein</fullName>
    </submittedName>
</protein>
<accession>A0A0D3HJI0</accession>
<dbReference type="InterPro" id="IPR001611">
    <property type="entry name" value="Leu-rich_rpt"/>
</dbReference>
<sequence length="839" mass="93711">MHDLVHDLASSVMVDEILVSSKQDNNGESNYRYALLSDSTKPLHSFTKFPAKMRALRFVDCSKTGLHYDAFSGAKYYLRVLDLSDCFLQKLPDSIGQLRQLRYLSAPGLQDTMIPDCITKLSELIYFNLHGSSALCSLPESIGEMDSLMHLDISGCSGIQRVPQSFGKLKLSYLDLSNCSSLKGLSEFLGNLTKLQHLNLSYCESVEKLGNLGSLTELQYFHFSTSSCSPGLSQTDICAFTKLEYLHLSTEFTDIKIKRLPDAMGSFIKLEYLDLSGWRELEELPKSWGSLKNLIHLDLSKCFKIKGVPEALSSLTKLQYLNLSDCCCDESDRLQLRGLEKVVGKLTELRYLYLSKFLNILLAAFQGEPIAKTVDVFYNMFASISSLSHLQELDLSNNDSITFLPESIGNLNILHTLNLSSCSRLVQLPRAMHDMDNLKHLNVSGCCFLDKSIIPKLSGISFSLPQFAVQTCNGESSSNLVMLQKLDSTTTPELEISKLENVITVEEAQRVRLKEKKMISDLTLCWTRDVRRFVEDRDLLGELEPPRDLQKFKLQGYNSVAFPDWLMNIAPHHFPSLNTIYLVDLPKCTCLPPLGQLPYLKTLSLEGMNGVTKIDGEFCGRAGAFSSLSRFSISNMESLEEWQTMYSCSEGEDKVVNLEIETSDNVMSSWPTGACASASSSVSVKIMVVKSCKLPLHQCRMLHQLAPQSSLVIDSFSDVGSSSPEIAQALSSLKKLTLKGNDNMLELPNWMGELTYLESLEIIGRRCLELKASREVMRHLTSLTSLTLRECESIVSLPEWLGDLSSVRNLKIVKCLSLNNLQGIMDGHLSSLEKLEVVS</sequence>
<dbReference type="PaxDb" id="65489-OBART11G06410.1"/>
<keyword evidence="1" id="KW-0677">Repeat</keyword>
<dbReference type="PANTHER" id="PTHR47186">
    <property type="entry name" value="LEUCINE-RICH REPEAT-CONTAINING PROTEIN 57"/>
    <property type="match status" value="1"/>
</dbReference>
<evidence type="ECO:0000259" key="2">
    <source>
        <dbReference type="Pfam" id="PF23598"/>
    </source>
</evidence>
<dbReference type="Gramene" id="OBART11G06410.1">
    <property type="protein sequence ID" value="OBART11G06410.1"/>
    <property type="gene ID" value="OBART11G06410"/>
</dbReference>